<gene>
    <name evidence="1" type="ORF">ERS013200_02822</name>
</gene>
<sequence length="105" mass="10958">MTCSHTTPGMVSTLIGCAFCALWNLLMLLYACSNACFIVSDKRAAAASISSRDTRSEAGFTRSNFSVNSNSAASPSLRTFAITCATAAVMFAPSVIAGRSKIDSC</sequence>
<accession>A0A655UBE7</accession>
<reference evidence="1 2" key="1">
    <citation type="submission" date="2015-07" db="EMBL/GenBank/DDBJ databases">
        <authorList>
            <consortium name="Pathogen Informatics"/>
        </authorList>
    </citation>
    <scope>NUCLEOTIDE SEQUENCE [LARGE SCALE GENOMIC DNA]</scope>
    <source>
        <strain evidence="1 2">A316</strain>
    </source>
</reference>
<name>A0A655UBE7_VIBCL</name>
<evidence type="ECO:0000313" key="2">
    <source>
        <dbReference type="Proteomes" id="UP000041770"/>
    </source>
</evidence>
<organism evidence="1 2">
    <name type="scientific">Vibrio cholerae</name>
    <dbReference type="NCBI Taxonomy" id="666"/>
    <lineage>
        <taxon>Bacteria</taxon>
        <taxon>Pseudomonadati</taxon>
        <taxon>Pseudomonadota</taxon>
        <taxon>Gammaproteobacteria</taxon>
        <taxon>Vibrionales</taxon>
        <taxon>Vibrionaceae</taxon>
        <taxon>Vibrio</taxon>
    </lineage>
</organism>
<evidence type="ECO:0000313" key="1">
    <source>
        <dbReference type="EMBL" id="CSC99280.1"/>
    </source>
</evidence>
<protein>
    <submittedName>
        <fullName evidence="1">Uncharacterized protein</fullName>
    </submittedName>
</protein>
<dbReference type="Proteomes" id="UP000041770">
    <property type="component" value="Unassembled WGS sequence"/>
</dbReference>
<dbReference type="AlphaFoldDB" id="A0A655UBE7"/>
<proteinExistence type="predicted"/>
<dbReference type="EMBL" id="CWQY01000021">
    <property type="protein sequence ID" value="CSC99280.1"/>
    <property type="molecule type" value="Genomic_DNA"/>
</dbReference>